<dbReference type="SUPFAM" id="SSF50998">
    <property type="entry name" value="Quinoprotein alcohol dehydrogenase-like"/>
    <property type="match status" value="1"/>
</dbReference>
<keyword evidence="4" id="KW-1185">Reference proteome</keyword>
<dbReference type="EMBL" id="JABSOD010000011">
    <property type="protein sequence ID" value="NRQ43338.1"/>
    <property type="molecule type" value="Genomic_DNA"/>
</dbReference>
<name>A0A7Y5ARV0_9GAMM</name>
<dbReference type="Pfam" id="PF14339">
    <property type="entry name" value="DUF4394"/>
    <property type="match status" value="1"/>
</dbReference>
<protein>
    <submittedName>
        <fullName evidence="3">DUF4394 domain-containing protein</fullName>
    </submittedName>
</protein>
<evidence type="ECO:0000256" key="1">
    <source>
        <dbReference type="SAM" id="SignalP"/>
    </source>
</evidence>
<organism evidence="3 4">
    <name type="scientific">Rheinheimera lutimaris</name>
    <dbReference type="NCBI Taxonomy" id="2740584"/>
    <lineage>
        <taxon>Bacteria</taxon>
        <taxon>Pseudomonadati</taxon>
        <taxon>Pseudomonadota</taxon>
        <taxon>Gammaproteobacteria</taxon>
        <taxon>Chromatiales</taxon>
        <taxon>Chromatiaceae</taxon>
        <taxon>Rheinheimera</taxon>
    </lineage>
</organism>
<accession>A0A7Y5ARV0</accession>
<gene>
    <name evidence="3" type="ORF">HRH59_12360</name>
</gene>
<dbReference type="Proteomes" id="UP000523161">
    <property type="component" value="Unassembled WGS sequence"/>
</dbReference>
<sequence>MTITTPTLVASLLTLSSLLSTGVAADIPALKGNEVLWLLNHSNRLIKVNPAAPQNVIEQKALTGLADGETLLGIDYRVAYGVLFALSDKGQLYSVNTASGALTAVGTALPAGTLQPGQFGFDFNPAADRIRVVNDKGQNLRLHPVTGALASTDPTLQYAEGDPHYGKTPAVTAAAYTYNQQDSKLTTNYAIDKASGNLLTQGTVEGVTPAVSPNTGQLFTVGSLGLTALQQVSFDISDLNNIGFIAVSSADMPASTLYRIDLTSGKTTKLGVLADGSALAGIAIEP</sequence>
<comment type="caution">
    <text evidence="3">The sequence shown here is derived from an EMBL/GenBank/DDBJ whole genome shotgun (WGS) entry which is preliminary data.</text>
</comment>
<dbReference type="InterPro" id="IPR011047">
    <property type="entry name" value="Quinoprotein_ADH-like_sf"/>
</dbReference>
<dbReference type="InterPro" id="IPR025507">
    <property type="entry name" value="DUF4394"/>
</dbReference>
<keyword evidence="1" id="KW-0732">Signal</keyword>
<evidence type="ECO:0000313" key="4">
    <source>
        <dbReference type="Proteomes" id="UP000523161"/>
    </source>
</evidence>
<evidence type="ECO:0000259" key="2">
    <source>
        <dbReference type="Pfam" id="PF14339"/>
    </source>
</evidence>
<feature type="signal peptide" evidence="1">
    <location>
        <begin position="1"/>
        <end position="25"/>
    </location>
</feature>
<feature type="chain" id="PRO_5031017941" evidence="1">
    <location>
        <begin position="26"/>
        <end position="286"/>
    </location>
</feature>
<reference evidence="3 4" key="1">
    <citation type="submission" date="2020-06" db="EMBL/GenBank/DDBJ databases">
        <title>Rheinheimera sp. nov., a marine bacterium isolated from coastal.</title>
        <authorList>
            <person name="Yu Q."/>
            <person name="Qi Y."/>
            <person name="Pu J."/>
        </authorList>
    </citation>
    <scope>NUCLEOTIDE SEQUENCE [LARGE SCALE GENOMIC DNA]</scope>
    <source>
        <strain evidence="3 4">YQF-2</strain>
    </source>
</reference>
<dbReference type="AlphaFoldDB" id="A0A7Y5ARV0"/>
<dbReference type="RefSeq" id="WP_173501575.1">
    <property type="nucleotide sequence ID" value="NZ_JABSOD010000011.1"/>
</dbReference>
<evidence type="ECO:0000313" key="3">
    <source>
        <dbReference type="EMBL" id="NRQ43338.1"/>
    </source>
</evidence>
<feature type="domain" description="DUF4394" evidence="2">
    <location>
        <begin position="44"/>
        <end position="283"/>
    </location>
</feature>
<proteinExistence type="predicted"/>